<dbReference type="Pfam" id="PF22612">
    <property type="entry name" value="GH113"/>
    <property type="match status" value="1"/>
</dbReference>
<dbReference type="InterPro" id="IPR055151">
    <property type="entry name" value="GH113"/>
</dbReference>
<keyword evidence="2" id="KW-1185">Reference proteome</keyword>
<gene>
    <name evidence="1" type="ORF">QEH52_17150</name>
</gene>
<evidence type="ECO:0008006" key="3">
    <source>
        <dbReference type="Google" id="ProtNLM"/>
    </source>
</evidence>
<dbReference type="CDD" id="cd19608">
    <property type="entry name" value="GH113_mannanase-like"/>
    <property type="match status" value="1"/>
</dbReference>
<proteinExistence type="predicted"/>
<organism evidence="1 2">
    <name type="scientific">Thalassobacterium maritimum</name>
    <dbReference type="NCBI Taxonomy" id="3041265"/>
    <lineage>
        <taxon>Bacteria</taxon>
        <taxon>Pseudomonadati</taxon>
        <taxon>Verrucomicrobiota</taxon>
        <taxon>Opitutia</taxon>
        <taxon>Puniceicoccales</taxon>
        <taxon>Coraliomargaritaceae</taxon>
        <taxon>Thalassobacterium</taxon>
    </lineage>
</organism>
<protein>
    <recommendedName>
        <fullName evidence="3">1,4-beta-xylanase</fullName>
    </recommendedName>
</protein>
<accession>A0ABU1B1C6</accession>
<dbReference type="Gene3D" id="3.20.20.80">
    <property type="entry name" value="Glycosidases"/>
    <property type="match status" value="1"/>
</dbReference>
<dbReference type="Proteomes" id="UP001225316">
    <property type="component" value="Unassembled WGS sequence"/>
</dbReference>
<dbReference type="EMBL" id="JARXHW010000058">
    <property type="protein sequence ID" value="MDQ8209257.1"/>
    <property type="molecule type" value="Genomic_DNA"/>
</dbReference>
<comment type="caution">
    <text evidence="1">The sequence shown here is derived from an EMBL/GenBank/DDBJ whole genome shotgun (WGS) entry which is preliminary data.</text>
</comment>
<dbReference type="RefSeq" id="WP_308952136.1">
    <property type="nucleotide sequence ID" value="NZ_JARXHW010000058.1"/>
</dbReference>
<dbReference type="SUPFAM" id="SSF51445">
    <property type="entry name" value="(Trans)glycosidases"/>
    <property type="match status" value="1"/>
</dbReference>
<evidence type="ECO:0000313" key="1">
    <source>
        <dbReference type="EMBL" id="MDQ8209257.1"/>
    </source>
</evidence>
<reference evidence="1 2" key="1">
    <citation type="submission" date="2023-04" db="EMBL/GenBank/DDBJ databases">
        <title>A novel bacteria isolated from coastal sediment.</title>
        <authorList>
            <person name="Liu X.-J."/>
            <person name="Du Z.-J."/>
        </authorList>
    </citation>
    <scope>NUCLEOTIDE SEQUENCE [LARGE SCALE GENOMIC DNA]</scope>
    <source>
        <strain evidence="1 2">SDUM461003</strain>
    </source>
</reference>
<evidence type="ECO:0000313" key="2">
    <source>
        <dbReference type="Proteomes" id="UP001225316"/>
    </source>
</evidence>
<dbReference type="InterPro" id="IPR017853">
    <property type="entry name" value="GH"/>
</dbReference>
<sequence length="347" mass="39956">MSDSIKNMLPVQRGVTFGFYARNGVLGSEWARREVDHMLELNVGHVVLTPIVMQESSHSTRQYRDFEVTPNDHELYQIIEYMKLKGIEVTMRPMLETQDGSGRLQVWFQPDRERIPGRVSDHWKRWFDSMILRSRHYAKIAAETGCARYGLDSELDRTIHQGDGWQACIAAVREVFSGAVTSCHTTHCGLIDWEKELSKPQHWWLDLDELQMSCYESGADAPGSTVEQMIERLKPVRERFRKLAKAYGKPISFGECGCTSSYGGAMNPSGWKGQGGYAPMEQANYLEAVLSVFWDEPWWAGIYWWKWDEQNMRAAFNSDPAGDKGFTVYDKPAGNVMKKWFAREDRR</sequence>
<name>A0ABU1B1C6_9BACT</name>